<organism evidence="1 2">
    <name type="scientific">Trifolium subterraneum</name>
    <name type="common">Subterranean clover</name>
    <dbReference type="NCBI Taxonomy" id="3900"/>
    <lineage>
        <taxon>Eukaryota</taxon>
        <taxon>Viridiplantae</taxon>
        <taxon>Streptophyta</taxon>
        <taxon>Embryophyta</taxon>
        <taxon>Tracheophyta</taxon>
        <taxon>Spermatophyta</taxon>
        <taxon>Magnoliopsida</taxon>
        <taxon>eudicotyledons</taxon>
        <taxon>Gunneridae</taxon>
        <taxon>Pentapetalae</taxon>
        <taxon>rosids</taxon>
        <taxon>fabids</taxon>
        <taxon>Fabales</taxon>
        <taxon>Fabaceae</taxon>
        <taxon>Papilionoideae</taxon>
        <taxon>50 kb inversion clade</taxon>
        <taxon>NPAAA clade</taxon>
        <taxon>Hologalegina</taxon>
        <taxon>IRL clade</taxon>
        <taxon>Trifolieae</taxon>
        <taxon>Trifolium</taxon>
    </lineage>
</organism>
<dbReference type="Proteomes" id="UP000242715">
    <property type="component" value="Unassembled WGS sequence"/>
</dbReference>
<evidence type="ECO:0000313" key="1">
    <source>
        <dbReference type="EMBL" id="GAU45086.1"/>
    </source>
</evidence>
<dbReference type="AlphaFoldDB" id="A0A2Z6NNB5"/>
<protein>
    <submittedName>
        <fullName evidence="1">Uncharacterized protein</fullName>
    </submittedName>
</protein>
<evidence type="ECO:0000313" key="2">
    <source>
        <dbReference type="Proteomes" id="UP000242715"/>
    </source>
</evidence>
<gene>
    <name evidence="1" type="ORF">TSUD_85720</name>
</gene>
<sequence length="303" mass="33275">MNVANVELTQVVSQMTGPPIVSVGDDLLQTPRMTIEDLIEATEHGHVSLIPMSGRLTKLALDARRELVLWEVNSIATSARCQGLQFLVLGRSAQDLLDPMSNEGNSTAYPTHLDAFVDKRMLFKIEVTDANLYRNWRCYTVKKVTDDDDIISHFASLHGINLNNDSDDNNYNLLPCPLSYDTTLDAIEGADSTNNEEIIVLNASQTPTSKGLPKETLKGSDPSNNEEVIVLDNKLTRRSLSLHDFGEAAAKKSFVPNECTSLLDSVEPPTCKSVGKRTAIVDEIDVSAIKETKIACVKTKNSK</sequence>
<dbReference type="OrthoDB" id="1721399at2759"/>
<proteinExistence type="predicted"/>
<name>A0A2Z6NNB5_TRISU</name>
<keyword evidence="2" id="KW-1185">Reference proteome</keyword>
<accession>A0A2Z6NNB5</accession>
<reference evidence="2" key="1">
    <citation type="journal article" date="2017" name="Front. Plant Sci.">
        <title>Climate Clever Clovers: New Paradigm to Reduce the Environmental Footprint of Ruminants by Breeding Low Methanogenic Forages Utilizing Haplotype Variation.</title>
        <authorList>
            <person name="Kaur P."/>
            <person name="Appels R."/>
            <person name="Bayer P.E."/>
            <person name="Keeble-Gagnere G."/>
            <person name="Wang J."/>
            <person name="Hirakawa H."/>
            <person name="Shirasawa K."/>
            <person name="Vercoe P."/>
            <person name="Stefanova K."/>
            <person name="Durmic Z."/>
            <person name="Nichols P."/>
            <person name="Revell C."/>
            <person name="Isobe S.N."/>
            <person name="Edwards D."/>
            <person name="Erskine W."/>
        </authorList>
    </citation>
    <scope>NUCLEOTIDE SEQUENCE [LARGE SCALE GENOMIC DNA]</scope>
    <source>
        <strain evidence="2">cv. Daliak</strain>
    </source>
</reference>
<dbReference type="EMBL" id="DF974098">
    <property type="protein sequence ID" value="GAU45086.1"/>
    <property type="molecule type" value="Genomic_DNA"/>
</dbReference>